<dbReference type="HAMAP" id="MF_00970">
    <property type="entry name" value="RNase_E"/>
    <property type="match status" value="1"/>
</dbReference>
<dbReference type="PROSITE" id="PS50126">
    <property type="entry name" value="S1"/>
    <property type="match status" value="1"/>
</dbReference>
<feature type="domain" description="S1 motif" evidence="18">
    <location>
        <begin position="39"/>
        <end position="119"/>
    </location>
</feature>
<dbReference type="GO" id="GO:0006402">
    <property type="term" value="P:mRNA catabolic process"/>
    <property type="evidence" value="ECO:0007669"/>
    <property type="project" value="UniProtKB-UniRule"/>
</dbReference>
<comment type="cofactor">
    <cofactor evidence="16">
        <name>Mg(2+)</name>
        <dbReference type="ChEBI" id="CHEBI:18420"/>
    </cofactor>
    <text evidence="16">Binds 1 Mg(2+) ion per subunit.</text>
</comment>
<dbReference type="CDD" id="cd04453">
    <property type="entry name" value="S1_RNase_E"/>
    <property type="match status" value="1"/>
</dbReference>
<evidence type="ECO:0000256" key="13">
    <source>
        <dbReference type="ARBA" id="ARBA00022842"/>
    </source>
</evidence>
<keyword evidence="2 16" id="KW-1003">Cell membrane</keyword>
<dbReference type="FunFam" id="2.40.50.140:FF:000040">
    <property type="entry name" value="Ribonuclease E"/>
    <property type="match status" value="1"/>
</dbReference>
<evidence type="ECO:0000256" key="8">
    <source>
        <dbReference type="ARBA" id="ARBA00022723"/>
    </source>
</evidence>
<comment type="subunit">
    <text evidence="16">Component of the RNA degradosome, which is a multiprotein complex involved in RNA processing and mRNA degradation. Within the RNA degradosome, RNase E assembles into a homotetramer formed by a dimer of dimers.</text>
</comment>
<keyword evidence="4 16" id="KW-0997">Cell inner membrane</keyword>
<dbReference type="NCBIfam" id="NF008074">
    <property type="entry name" value="PRK10811.1"/>
    <property type="match status" value="1"/>
</dbReference>
<feature type="binding site" evidence="16">
    <location>
        <position position="302"/>
    </location>
    <ligand>
        <name>Mg(2+)</name>
        <dbReference type="ChEBI" id="CHEBI:18420"/>
        <note>catalytic</note>
    </ligand>
</feature>
<evidence type="ECO:0000256" key="7">
    <source>
        <dbReference type="ARBA" id="ARBA00022722"/>
    </source>
</evidence>
<keyword evidence="15 16" id="KW-0472">Membrane</keyword>
<dbReference type="Proteomes" id="UP000249203">
    <property type="component" value="Unassembled WGS sequence"/>
</dbReference>
<dbReference type="InterPro" id="IPR019307">
    <property type="entry name" value="RNA-bd_AU-1/RNase_E/G"/>
</dbReference>
<keyword evidence="8 16" id="KW-0479">Metal-binding</keyword>
<keyword evidence="6 16" id="KW-0819">tRNA processing</keyword>
<evidence type="ECO:0000256" key="9">
    <source>
        <dbReference type="ARBA" id="ARBA00022730"/>
    </source>
</evidence>
<comment type="catalytic activity">
    <reaction evidence="16">
        <text>Endonucleolytic cleavage of single-stranded RNA in A- and U-rich regions.</text>
        <dbReference type="EC" id="3.1.26.12"/>
    </reaction>
</comment>
<evidence type="ECO:0000256" key="17">
    <source>
        <dbReference type="SAM" id="MobiDB-lite"/>
    </source>
</evidence>
<keyword evidence="10 16" id="KW-0255">Endonuclease</keyword>
<keyword evidence="11 16" id="KW-0378">Hydrolase</keyword>
<dbReference type="SMART" id="SM00316">
    <property type="entry name" value="S1"/>
    <property type="match status" value="1"/>
</dbReference>
<comment type="function">
    <text evidence="16">Endoribonuclease that plays a central role in RNA processing and decay. Required for the maturation of 5S and 16S rRNAs and the majority of tRNAs. Also involved in the degradation of most mRNAs.</text>
</comment>
<feature type="compositionally biased region" description="Basic and acidic residues" evidence="17">
    <location>
        <begin position="636"/>
        <end position="648"/>
    </location>
</feature>
<dbReference type="Pfam" id="PF00575">
    <property type="entry name" value="S1"/>
    <property type="match status" value="1"/>
</dbReference>
<dbReference type="InterPro" id="IPR028878">
    <property type="entry name" value="RNase_E"/>
</dbReference>
<dbReference type="InterPro" id="IPR012340">
    <property type="entry name" value="NA-bd_OB-fold"/>
</dbReference>
<feature type="compositionally biased region" description="Polar residues" evidence="17">
    <location>
        <begin position="736"/>
        <end position="746"/>
    </location>
</feature>
<dbReference type="PANTHER" id="PTHR30001:SF1">
    <property type="entry name" value="RIBONUCLEASE E_G-LIKE PROTEIN, CHLOROPLASTIC"/>
    <property type="match status" value="1"/>
</dbReference>
<dbReference type="SUPFAM" id="SSF50249">
    <property type="entry name" value="Nucleic acid-binding proteins"/>
    <property type="match status" value="1"/>
</dbReference>
<dbReference type="AlphaFoldDB" id="A0A327WZD8"/>
<dbReference type="GO" id="GO:0019843">
    <property type="term" value="F:rRNA binding"/>
    <property type="evidence" value="ECO:0007669"/>
    <property type="project" value="UniProtKB-KW"/>
</dbReference>
<sequence>MKRMLINATQQEELRVALVDGQKLYDLDIESPGHEQKKSNIYKGKITRVEPSLEAAFVDYGAERHGFLPLKEIAKTYFPKGYKFEGRPNIKDVIQEGQQVIVQVDKEERGQKGAALTTFISLAGSYLVLMPNNPRAGGISRRIEGDERSELKDALSSLTLPDGMGLIVRTAGVGKSAEELAWDLKVLLHHWQAIEEASESRPAPFLIHQESNVIFRAIRDYLRRDIGEILIDDTTIFERAKEHINLVRPDFVQRVKLYKGDVPLFNHYQIESQIESAFQREVRLPSGGSVSIDPTEALTSIDINSAKATKGGDIEETALQTNLEAAEEIARQLRLRDVGGLIVIDFIDMTPPRHQREVENRLKEALKQDRARIQTARISRFGLLEMSRQRLRPSLGESSNHVCPRCNGQGTIRSNESLALSILRLIEEEALKENSAQINAQVPIEVATYLLNEKRASVSDIETRHKVRVLVIPNQNLETPHFDVQRLRKDELDGAQSIELIAQADAKGLVISPVKERVADEPALKTLVAPEAPAPTPAPAVKAKPASAQASVLTRLANWLKGLFSSDEEQTKEQKAPQRQANQQNRRGGQNQNRRGGQNRRRNQDGRSGRRPAKADDSNQKTQEQPNTRQDQANDNDNREPKNADNKGRRNRRRKPSQRSDAQEQSQTANQARQEQQPQTEQLKERRQRRKLDKSVRVKGVPTQADANANKDAAPAPAESKVVETKAPAAEPQVAEPTQPQAQVDVQQPKAADVVTQVEDTQQAPVNQQAKVNTTSEAPTQAADSEQATPADADSEIKEKPESKPKGQRDRRSPRHMRAAGQRRKQEQADEQASQTAEPVQAPSDDAVASAVSTETQREQPAAEMPAAKPAQQPVDSNVVAEPSTPAEPVSSSEQVASTEPVVESEPAPKDEPQPVAAEAVAEAPVSAKASANKTVRHSASAAMTKASPSADDDLGQALNVAADDSRQAIQSPQQVATLAQAKNKASAQAARCSVDA</sequence>
<feature type="compositionally biased region" description="Polar residues" evidence="17">
    <location>
        <begin position="620"/>
        <end position="635"/>
    </location>
</feature>
<feature type="compositionally biased region" description="Low complexity" evidence="17">
    <location>
        <begin position="578"/>
        <end position="596"/>
    </location>
</feature>
<dbReference type="InterPro" id="IPR003029">
    <property type="entry name" value="S1_domain"/>
</dbReference>
<feature type="compositionally biased region" description="Low complexity" evidence="17">
    <location>
        <begin position="844"/>
        <end position="853"/>
    </location>
</feature>
<evidence type="ECO:0000256" key="10">
    <source>
        <dbReference type="ARBA" id="ARBA00022759"/>
    </source>
</evidence>
<reference evidence="19 20" key="1">
    <citation type="submission" date="2018-06" db="EMBL/GenBank/DDBJ databases">
        <title>Genomic Encyclopedia of Type Strains, Phase III (KMG-III): the genomes of soil and plant-associated and newly described type strains.</title>
        <authorList>
            <person name="Whitman W."/>
        </authorList>
    </citation>
    <scope>NUCLEOTIDE SEQUENCE [LARGE SCALE GENOMIC DNA]</scope>
    <source>
        <strain evidence="19 20">CGMCC 1.15366</strain>
    </source>
</reference>
<feature type="region of interest" description="Disordered" evidence="17">
    <location>
        <begin position="566"/>
        <end position="959"/>
    </location>
</feature>
<dbReference type="Gene3D" id="2.40.50.140">
    <property type="entry name" value="Nucleic acid-binding proteins"/>
    <property type="match status" value="1"/>
</dbReference>
<evidence type="ECO:0000256" key="1">
    <source>
        <dbReference type="ARBA" id="ARBA00005663"/>
    </source>
</evidence>
<dbReference type="GO" id="GO:0005737">
    <property type="term" value="C:cytoplasm"/>
    <property type="evidence" value="ECO:0007669"/>
    <property type="project" value="UniProtKB-SubCell"/>
</dbReference>
<dbReference type="Pfam" id="PF10150">
    <property type="entry name" value="RNase_E_G"/>
    <property type="match status" value="1"/>
</dbReference>
<evidence type="ECO:0000256" key="6">
    <source>
        <dbReference type="ARBA" id="ARBA00022694"/>
    </source>
</evidence>
<dbReference type="Gene3D" id="3.40.1260.20">
    <property type="entry name" value="Ribonuclease E, catalytic domain"/>
    <property type="match status" value="1"/>
</dbReference>
<evidence type="ECO:0000313" key="20">
    <source>
        <dbReference type="Proteomes" id="UP000249203"/>
    </source>
</evidence>
<evidence type="ECO:0000256" key="15">
    <source>
        <dbReference type="ARBA" id="ARBA00023136"/>
    </source>
</evidence>
<evidence type="ECO:0000256" key="3">
    <source>
        <dbReference type="ARBA" id="ARBA00022490"/>
    </source>
</evidence>
<dbReference type="GO" id="GO:0000049">
    <property type="term" value="F:tRNA binding"/>
    <property type="evidence" value="ECO:0007669"/>
    <property type="project" value="UniProtKB-KW"/>
</dbReference>
<feature type="binding site" evidence="16">
    <location>
        <position position="403"/>
    </location>
    <ligand>
        <name>Zn(2+)</name>
        <dbReference type="ChEBI" id="CHEBI:29105"/>
        <note>ligand shared between dimeric partners</note>
    </ligand>
</feature>
<evidence type="ECO:0000256" key="14">
    <source>
        <dbReference type="ARBA" id="ARBA00022884"/>
    </source>
</evidence>
<dbReference type="GO" id="GO:0008995">
    <property type="term" value="F:ribonuclease E activity"/>
    <property type="evidence" value="ECO:0007669"/>
    <property type="project" value="UniProtKB-EC"/>
</dbReference>
<dbReference type="EC" id="3.1.26.12" evidence="16"/>
<dbReference type="FunFam" id="3.40.1260.20:FF:000002">
    <property type="entry name" value="Ribonuclease E"/>
    <property type="match status" value="1"/>
</dbReference>
<feature type="compositionally biased region" description="Polar residues" evidence="17">
    <location>
        <begin position="758"/>
        <end position="788"/>
    </location>
</feature>
<evidence type="ECO:0000256" key="16">
    <source>
        <dbReference type="HAMAP-Rule" id="MF_00970"/>
    </source>
</evidence>
<keyword evidence="7 16" id="KW-0540">Nuclease</keyword>
<keyword evidence="16" id="KW-0820">tRNA-binding</keyword>
<dbReference type="RefSeq" id="WP_181452256.1">
    <property type="nucleotide sequence ID" value="NZ_PIPK01000004.1"/>
</dbReference>
<dbReference type="PANTHER" id="PTHR30001">
    <property type="entry name" value="RIBONUCLEASE"/>
    <property type="match status" value="1"/>
</dbReference>
<comment type="similarity">
    <text evidence="1">Belongs to the RNase E/G family. RNase G subfamily.</text>
</comment>
<comment type="caution">
    <text evidence="19">The sequence shown here is derived from an EMBL/GenBank/DDBJ whole genome shotgun (WGS) entry which is preliminary data.</text>
</comment>
<proteinExistence type="inferred from homology"/>
<evidence type="ECO:0000256" key="11">
    <source>
        <dbReference type="ARBA" id="ARBA00022801"/>
    </source>
</evidence>
<accession>A0A327WZD8</accession>
<evidence type="ECO:0000256" key="4">
    <source>
        <dbReference type="ARBA" id="ARBA00022519"/>
    </source>
</evidence>
<gene>
    <name evidence="16" type="primary">rne</name>
    <name evidence="19" type="ORF">B0I24_10462</name>
</gene>
<feature type="compositionally biased region" description="Low complexity" evidence="17">
    <location>
        <begin position="665"/>
        <end position="681"/>
    </location>
</feature>
<feature type="compositionally biased region" description="Low complexity" evidence="17">
    <location>
        <begin position="705"/>
        <end position="718"/>
    </location>
</feature>
<dbReference type="EMBL" id="QLMD01000004">
    <property type="protein sequence ID" value="RAJ98861.1"/>
    <property type="molecule type" value="Genomic_DNA"/>
</dbReference>
<dbReference type="NCBIfam" id="TIGR00757">
    <property type="entry name" value="RNaseEG"/>
    <property type="match status" value="1"/>
</dbReference>
<feature type="compositionally biased region" description="Basic residues" evidence="17">
    <location>
        <begin position="812"/>
        <end position="823"/>
    </location>
</feature>
<feature type="compositionally biased region" description="Low complexity" evidence="17">
    <location>
        <begin position="914"/>
        <end position="932"/>
    </location>
</feature>
<feature type="binding site" evidence="16">
    <location>
        <position position="345"/>
    </location>
    <ligand>
        <name>Mg(2+)</name>
        <dbReference type="ChEBI" id="CHEBI:18420"/>
        <note>catalytic</note>
    </ligand>
</feature>
<feature type="binding site" evidence="16">
    <location>
        <position position="406"/>
    </location>
    <ligand>
        <name>Zn(2+)</name>
        <dbReference type="ChEBI" id="CHEBI:29105"/>
        <note>ligand shared between dimeric partners</note>
    </ligand>
</feature>
<evidence type="ECO:0000256" key="12">
    <source>
        <dbReference type="ARBA" id="ARBA00022833"/>
    </source>
</evidence>
<dbReference type="InterPro" id="IPR048583">
    <property type="entry name" value="RNase_E_G_thioredoxin-like"/>
</dbReference>
<dbReference type="Pfam" id="PF20833">
    <property type="entry name" value="RNase_E_G_Thio"/>
    <property type="match status" value="1"/>
</dbReference>
<evidence type="ECO:0000256" key="2">
    <source>
        <dbReference type="ARBA" id="ARBA00022475"/>
    </source>
</evidence>
<keyword evidence="12 16" id="KW-0862">Zinc</keyword>
<comment type="subcellular location">
    <subcellularLocation>
        <location evidence="16">Cytoplasm</location>
    </subcellularLocation>
    <subcellularLocation>
        <location evidence="16">Cell inner membrane</location>
        <topology evidence="16">Peripheral membrane protein</topology>
        <orientation evidence="16">Cytoplasmic side</orientation>
    </subcellularLocation>
</comment>
<dbReference type="InterPro" id="IPR004659">
    <property type="entry name" value="RNase_E/G"/>
</dbReference>
<dbReference type="GO" id="GO:0000287">
    <property type="term" value="F:magnesium ion binding"/>
    <property type="evidence" value="ECO:0007669"/>
    <property type="project" value="UniProtKB-UniRule"/>
</dbReference>
<dbReference type="GO" id="GO:0008033">
    <property type="term" value="P:tRNA processing"/>
    <property type="evidence" value="ECO:0007669"/>
    <property type="project" value="UniProtKB-UniRule"/>
</dbReference>
<comment type="cofactor">
    <cofactor evidence="16">
        <name>Zn(2+)</name>
        <dbReference type="ChEBI" id="CHEBI:29105"/>
    </cofactor>
    <text evidence="16">Binds 2 Zn(2+) ions per homotetramer.</text>
</comment>
<comment type="similarity">
    <text evidence="16">Belongs to the RNase E/G family. RNase E subfamily.</text>
</comment>
<evidence type="ECO:0000259" key="18">
    <source>
        <dbReference type="PROSITE" id="PS50126"/>
    </source>
</evidence>
<dbReference type="GO" id="GO:0009898">
    <property type="term" value="C:cytoplasmic side of plasma membrane"/>
    <property type="evidence" value="ECO:0007669"/>
    <property type="project" value="UniProtKB-UniRule"/>
</dbReference>
<evidence type="ECO:0000313" key="19">
    <source>
        <dbReference type="EMBL" id="RAJ98861.1"/>
    </source>
</evidence>
<organism evidence="19 20">
    <name type="scientific">Aliidiomarina maris</name>
    <dbReference type="NCBI Taxonomy" id="531312"/>
    <lineage>
        <taxon>Bacteria</taxon>
        <taxon>Pseudomonadati</taxon>
        <taxon>Pseudomonadota</taxon>
        <taxon>Gammaproteobacteria</taxon>
        <taxon>Alteromonadales</taxon>
        <taxon>Idiomarinaceae</taxon>
        <taxon>Aliidiomarina</taxon>
    </lineage>
</organism>
<feature type="compositionally biased region" description="Basic and acidic residues" evidence="17">
    <location>
        <begin position="602"/>
        <end position="619"/>
    </location>
</feature>
<keyword evidence="3 16" id="KW-0963">Cytoplasm</keyword>
<keyword evidence="5 16" id="KW-0698">rRNA processing</keyword>
<keyword evidence="9 16" id="KW-0699">rRNA-binding</keyword>
<name>A0A327WZD8_9GAMM</name>
<keyword evidence="14 16" id="KW-0694">RNA-binding</keyword>
<evidence type="ECO:0000256" key="5">
    <source>
        <dbReference type="ARBA" id="ARBA00022552"/>
    </source>
</evidence>
<feature type="region of interest" description="Required for zinc-mediated homotetramerization and catalytic activity" evidence="16">
    <location>
        <begin position="403"/>
        <end position="406"/>
    </location>
</feature>
<dbReference type="GO" id="GO:0008270">
    <property type="term" value="F:zinc ion binding"/>
    <property type="evidence" value="ECO:0007669"/>
    <property type="project" value="UniProtKB-UniRule"/>
</dbReference>
<keyword evidence="13 16" id="KW-0460">Magnesium</keyword>
<protein>
    <recommendedName>
        <fullName evidence="16">Ribonuclease E</fullName>
        <shortName evidence="16">RNase E</shortName>
        <ecNumber evidence="16">3.1.26.12</ecNumber>
    </recommendedName>
</protein>
<dbReference type="GO" id="GO:0006364">
    <property type="term" value="P:rRNA processing"/>
    <property type="evidence" value="ECO:0007669"/>
    <property type="project" value="UniProtKB-UniRule"/>
</dbReference>
<feature type="compositionally biased region" description="Basic and acidic residues" evidence="17">
    <location>
        <begin position="795"/>
        <end position="811"/>
    </location>
</feature>